<dbReference type="Gene3D" id="3.30.300.30">
    <property type="match status" value="1"/>
</dbReference>
<evidence type="ECO:0000259" key="2">
    <source>
        <dbReference type="Pfam" id="PF00501"/>
    </source>
</evidence>
<dbReference type="InterPro" id="IPR020845">
    <property type="entry name" value="AMP-binding_CS"/>
</dbReference>
<keyword evidence="5" id="KW-1185">Reference proteome</keyword>
<sequence>MAMIIDNRQPERPALRCGGVTVSYGELAGRVAEKRSRLEREAAGASRLAIDLPDSFTLLEWALAAWTLEVCVLVLDQRLTASEKELRLAAFAPDTLVQAAEPPAGGLLALFRHEVADRVAAWAPATADYAAFRREASAAAETAAVDADVAAAGGDVPALNERASAATGAMAGAAGPAAGTSPDRPAQGAVTAQPALVLFSSGSTGLPKMIVRTFASLEREWAHYQLEDGAPGADSRVLCLVPVSHSFGMLSATAATLRQGGLVLYAEDPKPQQLVALMEHEAVTHVYGVAFHYQLLARELERSKPTLSAKPLLLSSGGPLPAELTAKYSETIGLPLGQQYGMSEVGYIAVDFAGSRPGSVGRIAPHIAAARLEDNQLAISLPQSPYATEQLNWCEGAGVETGAGTGTGPFGIDTGTGPSGTLLTQDIVRLDEDGYLYIQGRSNDQVSIGGLKVNLKEVEGELNNHPLVKESCVVAYEHAVAGSVLEAFVVWREPERPGEFSELGQWLRERMADYKVPRRFRALEQIPVSPAGKINKGELIKECLHGSHR</sequence>
<evidence type="ECO:0000256" key="1">
    <source>
        <dbReference type="ARBA" id="ARBA00006432"/>
    </source>
</evidence>
<dbReference type="GO" id="GO:0006631">
    <property type="term" value="P:fatty acid metabolic process"/>
    <property type="evidence" value="ECO:0007669"/>
    <property type="project" value="TreeGrafter"/>
</dbReference>
<dbReference type="Pfam" id="PF13193">
    <property type="entry name" value="AMP-binding_C"/>
    <property type="match status" value="1"/>
</dbReference>
<dbReference type="Proteomes" id="UP000298246">
    <property type="component" value="Unassembled WGS sequence"/>
</dbReference>
<dbReference type="InterPro" id="IPR000873">
    <property type="entry name" value="AMP-dep_synth/lig_dom"/>
</dbReference>
<dbReference type="GO" id="GO:0031956">
    <property type="term" value="F:medium-chain fatty acid-CoA ligase activity"/>
    <property type="evidence" value="ECO:0007669"/>
    <property type="project" value="TreeGrafter"/>
</dbReference>
<dbReference type="PANTHER" id="PTHR43201:SF8">
    <property type="entry name" value="ACYL-COA SYNTHETASE FAMILY MEMBER 3"/>
    <property type="match status" value="1"/>
</dbReference>
<dbReference type="PANTHER" id="PTHR43201">
    <property type="entry name" value="ACYL-COA SYNTHETASE"/>
    <property type="match status" value="1"/>
</dbReference>
<dbReference type="SUPFAM" id="SSF56801">
    <property type="entry name" value="Acetyl-CoA synthetase-like"/>
    <property type="match status" value="1"/>
</dbReference>
<dbReference type="AlphaFoldDB" id="A0A4Y8Q5E3"/>
<evidence type="ECO:0000313" key="4">
    <source>
        <dbReference type="EMBL" id="TFE89242.1"/>
    </source>
</evidence>
<protein>
    <submittedName>
        <fullName evidence="4">Uncharacterized protein</fullName>
    </submittedName>
</protein>
<dbReference type="RefSeq" id="WP_134751235.1">
    <property type="nucleotide sequence ID" value="NZ_MYFO02000005.1"/>
</dbReference>
<name>A0A4Y8Q5E3_9BACL</name>
<dbReference type="CDD" id="cd04433">
    <property type="entry name" value="AFD_class_I"/>
    <property type="match status" value="1"/>
</dbReference>
<dbReference type="Pfam" id="PF00501">
    <property type="entry name" value="AMP-binding"/>
    <property type="match status" value="1"/>
</dbReference>
<gene>
    <name evidence="4" type="ORF">B5M42_07195</name>
</gene>
<dbReference type="Gene3D" id="3.40.50.12780">
    <property type="entry name" value="N-terminal domain of ligase-like"/>
    <property type="match status" value="1"/>
</dbReference>
<dbReference type="InterPro" id="IPR042099">
    <property type="entry name" value="ANL_N_sf"/>
</dbReference>
<proteinExistence type="inferred from homology"/>
<dbReference type="PROSITE" id="PS00455">
    <property type="entry name" value="AMP_BINDING"/>
    <property type="match status" value="1"/>
</dbReference>
<feature type="domain" description="AMP-binding enzyme C-terminal" evidence="3">
    <location>
        <begin position="457"/>
        <end position="533"/>
    </location>
</feature>
<dbReference type="EMBL" id="MYFO01000007">
    <property type="protein sequence ID" value="TFE89242.1"/>
    <property type="molecule type" value="Genomic_DNA"/>
</dbReference>
<evidence type="ECO:0000259" key="3">
    <source>
        <dbReference type="Pfam" id="PF13193"/>
    </source>
</evidence>
<comment type="caution">
    <text evidence="4">The sequence shown here is derived from an EMBL/GenBank/DDBJ whole genome shotgun (WGS) entry which is preliminary data.</text>
</comment>
<reference evidence="4 5" key="1">
    <citation type="submission" date="2017-03" db="EMBL/GenBank/DDBJ databases">
        <title>Isolation of Levoglucosan Utilizing Bacteria.</title>
        <authorList>
            <person name="Arya A.S."/>
        </authorList>
    </citation>
    <scope>NUCLEOTIDE SEQUENCE [LARGE SCALE GENOMIC DNA]</scope>
    <source>
        <strain evidence="4 5">MEC069</strain>
    </source>
</reference>
<evidence type="ECO:0000313" key="5">
    <source>
        <dbReference type="Proteomes" id="UP000298246"/>
    </source>
</evidence>
<accession>A0A4Y8Q5E3</accession>
<organism evidence="4 5">
    <name type="scientific">Paenibacillus athensensis</name>
    <dbReference type="NCBI Taxonomy" id="1967502"/>
    <lineage>
        <taxon>Bacteria</taxon>
        <taxon>Bacillati</taxon>
        <taxon>Bacillota</taxon>
        <taxon>Bacilli</taxon>
        <taxon>Bacillales</taxon>
        <taxon>Paenibacillaceae</taxon>
        <taxon>Paenibacillus</taxon>
    </lineage>
</organism>
<feature type="domain" description="AMP-dependent synthetase/ligase" evidence="2">
    <location>
        <begin position="7"/>
        <end position="374"/>
    </location>
</feature>
<dbReference type="InterPro" id="IPR025110">
    <property type="entry name" value="AMP-bd_C"/>
</dbReference>
<comment type="similarity">
    <text evidence="1">Belongs to the ATP-dependent AMP-binding enzyme family.</text>
</comment>
<dbReference type="InterPro" id="IPR045851">
    <property type="entry name" value="AMP-bd_C_sf"/>
</dbReference>
<dbReference type="OrthoDB" id="9778383at2"/>